<evidence type="ECO:0000313" key="2">
    <source>
        <dbReference type="EMBL" id="MFD2160496.1"/>
    </source>
</evidence>
<feature type="chain" id="PRO_5046951850" evidence="1">
    <location>
        <begin position="24"/>
        <end position="242"/>
    </location>
</feature>
<proteinExistence type="predicted"/>
<keyword evidence="1" id="KW-0732">Signal</keyword>
<dbReference type="InterPro" id="IPR013424">
    <property type="entry name" value="Ice-binding_C"/>
</dbReference>
<gene>
    <name evidence="2" type="ORF">ACFSW8_16445</name>
</gene>
<evidence type="ECO:0000313" key="3">
    <source>
        <dbReference type="Proteomes" id="UP001597389"/>
    </source>
</evidence>
<accession>A0ABW4ZEP5</accession>
<dbReference type="RefSeq" id="WP_377088028.1">
    <property type="nucleotide sequence ID" value="NZ_JBHSJL010000014.1"/>
</dbReference>
<dbReference type="Proteomes" id="UP001597389">
    <property type="component" value="Unassembled WGS sequence"/>
</dbReference>
<reference evidence="3" key="1">
    <citation type="journal article" date="2019" name="Int. J. Syst. Evol. Microbiol.">
        <title>The Global Catalogue of Microorganisms (GCM) 10K type strain sequencing project: providing services to taxonomists for standard genome sequencing and annotation.</title>
        <authorList>
            <consortium name="The Broad Institute Genomics Platform"/>
            <consortium name="The Broad Institute Genome Sequencing Center for Infectious Disease"/>
            <person name="Wu L."/>
            <person name="Ma J."/>
        </authorList>
    </citation>
    <scope>NUCLEOTIDE SEQUENCE [LARGE SCALE GENOMIC DNA]</scope>
    <source>
        <strain evidence="3">CCUG 57942</strain>
    </source>
</reference>
<dbReference type="EMBL" id="JBHUJB010000083">
    <property type="protein sequence ID" value="MFD2160496.1"/>
    <property type="molecule type" value="Genomic_DNA"/>
</dbReference>
<comment type="caution">
    <text evidence="2">The sequence shown here is derived from an EMBL/GenBank/DDBJ whole genome shotgun (WGS) entry which is preliminary data.</text>
</comment>
<organism evidence="2 3">
    <name type="scientific">Rubritalea tangerina</name>
    <dbReference type="NCBI Taxonomy" id="430798"/>
    <lineage>
        <taxon>Bacteria</taxon>
        <taxon>Pseudomonadati</taxon>
        <taxon>Verrucomicrobiota</taxon>
        <taxon>Verrucomicrobiia</taxon>
        <taxon>Verrucomicrobiales</taxon>
        <taxon>Rubritaleaceae</taxon>
        <taxon>Rubritalea</taxon>
    </lineage>
</organism>
<feature type="signal peptide" evidence="1">
    <location>
        <begin position="1"/>
        <end position="23"/>
    </location>
</feature>
<dbReference type="NCBIfam" id="TIGR02595">
    <property type="entry name" value="PEP_CTERM"/>
    <property type="match status" value="1"/>
</dbReference>
<protein>
    <submittedName>
        <fullName evidence="2">PEP-CTERM sorting domain-containing protein</fullName>
    </submittedName>
</protein>
<keyword evidence="3" id="KW-1185">Reference proteome</keyword>
<name>A0ABW4ZEP5_9BACT</name>
<evidence type="ECO:0000256" key="1">
    <source>
        <dbReference type="SAM" id="SignalP"/>
    </source>
</evidence>
<sequence length="242" mass="24444">MPLRTSALSIFAFLGLASSSAIAASVAINFSTERVADDDLFDTSLTGPTNISGTNWNHTANNASGTINNLIDDTGASTTVSLSYSSQNTWSNNAGTANNNKKLSVGYLDDSGAGPNITLTGLSSLGGSSYNVYIILGSDSGNGGTYTSEDITLNGVGIIGQSFTALGHHAFGAGSAPWIQATASVTGDYILGSANTDTLTITNAGGTGRGSIAGVIVEAVPEPSSTALLGIAGCLLVIRRRR</sequence>